<organism evidence="2 3">
    <name type="scientific">Nezara viridula</name>
    <name type="common">Southern green stink bug</name>
    <name type="synonym">Cimex viridulus</name>
    <dbReference type="NCBI Taxonomy" id="85310"/>
    <lineage>
        <taxon>Eukaryota</taxon>
        <taxon>Metazoa</taxon>
        <taxon>Ecdysozoa</taxon>
        <taxon>Arthropoda</taxon>
        <taxon>Hexapoda</taxon>
        <taxon>Insecta</taxon>
        <taxon>Pterygota</taxon>
        <taxon>Neoptera</taxon>
        <taxon>Paraneoptera</taxon>
        <taxon>Hemiptera</taxon>
        <taxon>Heteroptera</taxon>
        <taxon>Panheteroptera</taxon>
        <taxon>Pentatomomorpha</taxon>
        <taxon>Pentatomoidea</taxon>
        <taxon>Pentatomidae</taxon>
        <taxon>Pentatominae</taxon>
        <taxon>Nezara</taxon>
    </lineage>
</organism>
<sequence>MGSQNRIQDDLYDDEPNFQNICYYLHYLRSPVEAGSQMRSSSRSKKHLQTQASLAGHMSGRCPYMESGGP</sequence>
<dbReference type="EMBL" id="OV725082">
    <property type="protein sequence ID" value="CAH1406310.1"/>
    <property type="molecule type" value="Genomic_DNA"/>
</dbReference>
<evidence type="ECO:0000313" key="3">
    <source>
        <dbReference type="Proteomes" id="UP001152798"/>
    </source>
</evidence>
<proteinExistence type="predicted"/>
<protein>
    <submittedName>
        <fullName evidence="2">Uncharacterized protein</fullName>
    </submittedName>
</protein>
<accession>A0A9P0HQS0</accession>
<gene>
    <name evidence="2" type="ORF">NEZAVI_LOCUS14281</name>
</gene>
<evidence type="ECO:0000313" key="2">
    <source>
        <dbReference type="EMBL" id="CAH1406310.1"/>
    </source>
</evidence>
<name>A0A9P0HQS0_NEZVI</name>
<feature type="region of interest" description="Disordered" evidence="1">
    <location>
        <begin position="34"/>
        <end position="70"/>
    </location>
</feature>
<evidence type="ECO:0000256" key="1">
    <source>
        <dbReference type="SAM" id="MobiDB-lite"/>
    </source>
</evidence>
<keyword evidence="3" id="KW-1185">Reference proteome</keyword>
<reference evidence="2" key="1">
    <citation type="submission" date="2022-01" db="EMBL/GenBank/DDBJ databases">
        <authorList>
            <person name="King R."/>
        </authorList>
    </citation>
    <scope>NUCLEOTIDE SEQUENCE</scope>
</reference>
<dbReference type="AlphaFoldDB" id="A0A9P0HQS0"/>
<dbReference type="Proteomes" id="UP001152798">
    <property type="component" value="Chromosome 6"/>
</dbReference>